<reference evidence="3" key="2">
    <citation type="submission" date="2021-10" db="EMBL/GenBank/DDBJ databases">
        <title>Phylogenomics reveals ancestral predisposition of the termite-cultivated fungus Termitomyces towards a domesticated lifestyle.</title>
        <authorList>
            <person name="Auxier B."/>
            <person name="Grum-Grzhimaylo A."/>
            <person name="Cardenas M.E."/>
            <person name="Lodge J.D."/>
            <person name="Laessoe T."/>
            <person name="Pedersen O."/>
            <person name="Smith M.E."/>
            <person name="Kuyper T.W."/>
            <person name="Franco-Molano E.A."/>
            <person name="Baroni T.J."/>
            <person name="Aanen D.K."/>
        </authorList>
    </citation>
    <scope>NUCLEOTIDE SEQUENCE</scope>
    <source>
        <strain evidence="3">D49</strain>
    </source>
</reference>
<dbReference type="InterPro" id="IPR021109">
    <property type="entry name" value="Peptidase_aspartic_dom_sf"/>
</dbReference>
<dbReference type="SUPFAM" id="SSF50630">
    <property type="entry name" value="Acid proteases"/>
    <property type="match status" value="1"/>
</dbReference>
<comment type="similarity">
    <text evidence="1">Belongs to the peptidase A1 family.</text>
</comment>
<dbReference type="Pfam" id="PF00026">
    <property type="entry name" value="Asp"/>
    <property type="match status" value="1"/>
</dbReference>
<sequence>MNSTGTAVNLLYGDSSTGTFASGVAAHDTAAVAGIAMENQAFGLINSTNNPIVQFEAAGIFGLGFPSGSKVQEARVADEFGPIEETDHFIRATHKDGPLLTRLAMTGELDLPMFSITLQRNKLDIGGEGKLTIGKLPDGVLNSSLTWVPVRLYRAQDGGLRPPTFAPKEVYPFRWEIELDGVFLDGTRIPDSKIPTLDVSPGKITALIDTGNSILRGPRDMVDAIIKQISPSFNPGSPDGPPVPCADPHTLAFQIGGQMFPVDPRDLIGPRSAGDAEACIMDTLVSTDPPRAGSLYRWSLGDTFMKSLVINFLLSTSLS</sequence>
<protein>
    <recommendedName>
        <fullName evidence="2">Peptidase A1 domain-containing protein</fullName>
    </recommendedName>
</protein>
<organism evidence="3 4">
    <name type="scientific">Sphagnurus paluster</name>
    <dbReference type="NCBI Taxonomy" id="117069"/>
    <lineage>
        <taxon>Eukaryota</taxon>
        <taxon>Fungi</taxon>
        <taxon>Dikarya</taxon>
        <taxon>Basidiomycota</taxon>
        <taxon>Agaricomycotina</taxon>
        <taxon>Agaricomycetes</taxon>
        <taxon>Agaricomycetidae</taxon>
        <taxon>Agaricales</taxon>
        <taxon>Tricholomatineae</taxon>
        <taxon>Lyophyllaceae</taxon>
        <taxon>Sphagnurus</taxon>
    </lineage>
</organism>
<dbReference type="InterPro" id="IPR034164">
    <property type="entry name" value="Pepsin-like_dom"/>
</dbReference>
<reference evidence="3" key="1">
    <citation type="submission" date="2021-02" db="EMBL/GenBank/DDBJ databases">
        <authorList>
            <person name="Nieuwenhuis M."/>
            <person name="Van De Peppel L.J.J."/>
        </authorList>
    </citation>
    <scope>NUCLEOTIDE SEQUENCE</scope>
    <source>
        <strain evidence="3">D49</strain>
    </source>
</reference>
<dbReference type="Proteomes" id="UP000717328">
    <property type="component" value="Unassembled WGS sequence"/>
</dbReference>
<dbReference type="AlphaFoldDB" id="A0A9P7KL15"/>
<gene>
    <name evidence="3" type="ORF">H0H81_010831</name>
</gene>
<name>A0A9P7KL15_9AGAR</name>
<dbReference type="EMBL" id="JABCKI010000035">
    <property type="protein sequence ID" value="KAG5653744.1"/>
    <property type="molecule type" value="Genomic_DNA"/>
</dbReference>
<feature type="domain" description="Peptidase A1" evidence="2">
    <location>
        <begin position="1"/>
        <end position="319"/>
    </location>
</feature>
<dbReference type="OrthoDB" id="3089at2759"/>
<evidence type="ECO:0000313" key="3">
    <source>
        <dbReference type="EMBL" id="KAG5653744.1"/>
    </source>
</evidence>
<comment type="caution">
    <text evidence="3">The sequence shown here is derived from an EMBL/GenBank/DDBJ whole genome shotgun (WGS) entry which is preliminary data.</text>
</comment>
<dbReference type="InterPro" id="IPR001461">
    <property type="entry name" value="Aspartic_peptidase_A1"/>
</dbReference>
<keyword evidence="4" id="KW-1185">Reference proteome</keyword>
<dbReference type="InterPro" id="IPR033121">
    <property type="entry name" value="PEPTIDASE_A1"/>
</dbReference>
<dbReference type="GO" id="GO:0006508">
    <property type="term" value="P:proteolysis"/>
    <property type="evidence" value="ECO:0007669"/>
    <property type="project" value="InterPro"/>
</dbReference>
<dbReference type="PANTHER" id="PTHR47966:SF51">
    <property type="entry name" value="BETA-SITE APP-CLEAVING ENZYME, ISOFORM A-RELATED"/>
    <property type="match status" value="1"/>
</dbReference>
<dbReference type="Gene3D" id="2.40.70.10">
    <property type="entry name" value="Acid Proteases"/>
    <property type="match status" value="2"/>
</dbReference>
<dbReference type="PROSITE" id="PS51767">
    <property type="entry name" value="PEPTIDASE_A1"/>
    <property type="match status" value="1"/>
</dbReference>
<dbReference type="PANTHER" id="PTHR47966">
    <property type="entry name" value="BETA-SITE APP-CLEAVING ENZYME, ISOFORM A-RELATED"/>
    <property type="match status" value="1"/>
</dbReference>
<dbReference type="CDD" id="cd05471">
    <property type="entry name" value="pepsin_like"/>
    <property type="match status" value="1"/>
</dbReference>
<dbReference type="GO" id="GO:0004190">
    <property type="term" value="F:aspartic-type endopeptidase activity"/>
    <property type="evidence" value="ECO:0007669"/>
    <property type="project" value="InterPro"/>
</dbReference>
<proteinExistence type="inferred from homology"/>
<evidence type="ECO:0000256" key="1">
    <source>
        <dbReference type="ARBA" id="ARBA00007447"/>
    </source>
</evidence>
<evidence type="ECO:0000313" key="4">
    <source>
        <dbReference type="Proteomes" id="UP000717328"/>
    </source>
</evidence>
<accession>A0A9P7KL15</accession>
<evidence type="ECO:0000259" key="2">
    <source>
        <dbReference type="PROSITE" id="PS51767"/>
    </source>
</evidence>